<evidence type="ECO:0000313" key="9">
    <source>
        <dbReference type="Proteomes" id="UP000559182"/>
    </source>
</evidence>
<dbReference type="SUPFAM" id="SSF52172">
    <property type="entry name" value="CheY-like"/>
    <property type="match status" value="1"/>
</dbReference>
<protein>
    <submittedName>
        <fullName evidence="8">DNA-binding NarL/FixJ family response regulator</fullName>
    </submittedName>
</protein>
<evidence type="ECO:0000256" key="5">
    <source>
        <dbReference type="PROSITE-ProRule" id="PRU00169"/>
    </source>
</evidence>
<evidence type="ECO:0000313" key="8">
    <source>
        <dbReference type="EMBL" id="MBB2893767.1"/>
    </source>
</evidence>
<dbReference type="RefSeq" id="WP_183322204.1">
    <property type="nucleotide sequence ID" value="NZ_JACHVQ010000003.1"/>
</dbReference>
<dbReference type="Gene3D" id="3.40.50.2300">
    <property type="match status" value="1"/>
</dbReference>
<evidence type="ECO:0000256" key="4">
    <source>
        <dbReference type="ARBA" id="ARBA00023163"/>
    </source>
</evidence>
<organism evidence="8 9">
    <name type="scientific">Flexivirga oryzae</name>
    <dbReference type="NCBI Taxonomy" id="1794944"/>
    <lineage>
        <taxon>Bacteria</taxon>
        <taxon>Bacillati</taxon>
        <taxon>Actinomycetota</taxon>
        <taxon>Actinomycetes</taxon>
        <taxon>Micrococcales</taxon>
        <taxon>Dermacoccaceae</taxon>
        <taxon>Flexivirga</taxon>
    </lineage>
</organism>
<dbReference type="Pfam" id="PF00072">
    <property type="entry name" value="Response_reg"/>
    <property type="match status" value="1"/>
</dbReference>
<keyword evidence="3 8" id="KW-0238">DNA-binding</keyword>
<dbReference type="InterPro" id="IPR001789">
    <property type="entry name" value="Sig_transdc_resp-reg_receiver"/>
</dbReference>
<dbReference type="InterPro" id="IPR011006">
    <property type="entry name" value="CheY-like_superfamily"/>
</dbReference>
<comment type="caution">
    <text evidence="8">The sequence shown here is derived from an EMBL/GenBank/DDBJ whole genome shotgun (WGS) entry which is preliminary data.</text>
</comment>
<dbReference type="PANTHER" id="PTHR43214">
    <property type="entry name" value="TWO-COMPONENT RESPONSE REGULATOR"/>
    <property type="match status" value="1"/>
</dbReference>
<dbReference type="SUPFAM" id="SSF46894">
    <property type="entry name" value="C-terminal effector domain of the bipartite response regulators"/>
    <property type="match status" value="1"/>
</dbReference>
<reference evidence="8 9" key="1">
    <citation type="submission" date="2020-08" db="EMBL/GenBank/DDBJ databases">
        <title>Sequencing the genomes of 1000 actinobacteria strains.</title>
        <authorList>
            <person name="Klenk H.-P."/>
        </authorList>
    </citation>
    <scope>NUCLEOTIDE SEQUENCE [LARGE SCALE GENOMIC DNA]</scope>
    <source>
        <strain evidence="8 9">DSM 105369</strain>
    </source>
</reference>
<accession>A0A839N971</accession>
<feature type="domain" description="HTH luxR-type" evidence="6">
    <location>
        <begin position="150"/>
        <end position="221"/>
    </location>
</feature>
<dbReference type="PANTHER" id="PTHR43214:SF24">
    <property type="entry name" value="TRANSCRIPTIONAL REGULATORY PROTEIN NARL-RELATED"/>
    <property type="match status" value="1"/>
</dbReference>
<dbReference type="Proteomes" id="UP000559182">
    <property type="component" value="Unassembled WGS sequence"/>
</dbReference>
<keyword evidence="1 5" id="KW-0597">Phosphoprotein</keyword>
<dbReference type="CDD" id="cd06170">
    <property type="entry name" value="LuxR_C_like"/>
    <property type="match status" value="1"/>
</dbReference>
<dbReference type="PROSITE" id="PS50110">
    <property type="entry name" value="RESPONSE_REGULATORY"/>
    <property type="match status" value="1"/>
</dbReference>
<evidence type="ECO:0000256" key="1">
    <source>
        <dbReference type="ARBA" id="ARBA00022553"/>
    </source>
</evidence>
<dbReference type="GO" id="GO:0006355">
    <property type="term" value="P:regulation of DNA-templated transcription"/>
    <property type="evidence" value="ECO:0007669"/>
    <property type="project" value="InterPro"/>
</dbReference>
<keyword evidence="4" id="KW-0804">Transcription</keyword>
<dbReference type="SMART" id="SM00421">
    <property type="entry name" value="HTH_LUXR"/>
    <property type="match status" value="1"/>
</dbReference>
<evidence type="ECO:0000259" key="6">
    <source>
        <dbReference type="PROSITE" id="PS50043"/>
    </source>
</evidence>
<evidence type="ECO:0000256" key="2">
    <source>
        <dbReference type="ARBA" id="ARBA00023015"/>
    </source>
</evidence>
<gene>
    <name evidence="8" type="ORF">FHU39_003798</name>
</gene>
<dbReference type="GO" id="GO:0000160">
    <property type="term" value="P:phosphorelay signal transduction system"/>
    <property type="evidence" value="ECO:0007669"/>
    <property type="project" value="InterPro"/>
</dbReference>
<evidence type="ECO:0000256" key="3">
    <source>
        <dbReference type="ARBA" id="ARBA00023125"/>
    </source>
</evidence>
<dbReference type="SMART" id="SM00448">
    <property type="entry name" value="REC"/>
    <property type="match status" value="1"/>
</dbReference>
<dbReference type="PRINTS" id="PR00038">
    <property type="entry name" value="HTHLUXR"/>
</dbReference>
<dbReference type="AlphaFoldDB" id="A0A839N971"/>
<dbReference type="CDD" id="cd17535">
    <property type="entry name" value="REC_NarL-like"/>
    <property type="match status" value="1"/>
</dbReference>
<name>A0A839N971_9MICO</name>
<dbReference type="InterPro" id="IPR016032">
    <property type="entry name" value="Sig_transdc_resp-reg_C-effctor"/>
</dbReference>
<evidence type="ECO:0000259" key="7">
    <source>
        <dbReference type="PROSITE" id="PS50110"/>
    </source>
</evidence>
<dbReference type="InterPro" id="IPR000792">
    <property type="entry name" value="Tscrpt_reg_LuxR_C"/>
</dbReference>
<feature type="domain" description="Response regulatory" evidence="7">
    <location>
        <begin position="5"/>
        <end position="126"/>
    </location>
</feature>
<proteinExistence type="predicted"/>
<dbReference type="InterPro" id="IPR058245">
    <property type="entry name" value="NreC/VraR/RcsB-like_REC"/>
</dbReference>
<feature type="modified residue" description="4-aspartylphosphate" evidence="5">
    <location>
        <position position="56"/>
    </location>
</feature>
<dbReference type="Pfam" id="PF00196">
    <property type="entry name" value="GerE"/>
    <property type="match status" value="1"/>
</dbReference>
<keyword evidence="9" id="KW-1185">Reference proteome</keyword>
<dbReference type="EMBL" id="JACHVQ010000003">
    <property type="protein sequence ID" value="MBB2893767.1"/>
    <property type="molecule type" value="Genomic_DNA"/>
</dbReference>
<sequence length="223" mass="24044">MKPVRLVYAEDNFLVREGVRRLIDGSDALEVVAACGGFDEALEAIEEHAPDVVLTDIRMPPNHSDEGIRIAEHCRRTHPGMGVLLLSQYAEPGYVKVLLRDGTDRRGYLLKERVASLSDLTSAIGAVASGGTAIDPKVVEVLVQVRSRSDDAGLARLTPRERQVLAAIAQGHTNAAVAAELVLSQHAVEKHINSIFAKLGLTGDTRQHPRVRAALLFLADGGH</sequence>
<dbReference type="PROSITE" id="PS50043">
    <property type="entry name" value="HTH_LUXR_2"/>
    <property type="match status" value="1"/>
</dbReference>
<keyword evidence="2" id="KW-0805">Transcription regulation</keyword>
<dbReference type="InterPro" id="IPR039420">
    <property type="entry name" value="WalR-like"/>
</dbReference>
<dbReference type="GO" id="GO:0003677">
    <property type="term" value="F:DNA binding"/>
    <property type="evidence" value="ECO:0007669"/>
    <property type="project" value="UniProtKB-KW"/>
</dbReference>